<dbReference type="Proteomes" id="UP000292052">
    <property type="component" value="Unassembled WGS sequence"/>
</dbReference>
<comment type="caution">
    <text evidence="3">The sequence shown here is derived from an EMBL/GenBank/DDBJ whole genome shotgun (WGS) entry which is preliminary data.</text>
</comment>
<dbReference type="EMBL" id="QDEB01039850">
    <property type="protein sequence ID" value="RZC38827.1"/>
    <property type="molecule type" value="Genomic_DNA"/>
</dbReference>
<name>A0A482W2E4_ASBVE</name>
<protein>
    <submittedName>
        <fullName evidence="3">Inhibitor I29 domain containing protein</fullName>
    </submittedName>
</protein>
<evidence type="ECO:0000256" key="1">
    <source>
        <dbReference type="SAM" id="SignalP"/>
    </source>
</evidence>
<organism evidence="3 4">
    <name type="scientific">Asbolus verrucosus</name>
    <name type="common">Desert ironclad beetle</name>
    <dbReference type="NCBI Taxonomy" id="1661398"/>
    <lineage>
        <taxon>Eukaryota</taxon>
        <taxon>Metazoa</taxon>
        <taxon>Ecdysozoa</taxon>
        <taxon>Arthropoda</taxon>
        <taxon>Hexapoda</taxon>
        <taxon>Insecta</taxon>
        <taxon>Pterygota</taxon>
        <taxon>Neoptera</taxon>
        <taxon>Endopterygota</taxon>
        <taxon>Coleoptera</taxon>
        <taxon>Polyphaga</taxon>
        <taxon>Cucujiformia</taxon>
        <taxon>Tenebrionidae</taxon>
        <taxon>Pimeliinae</taxon>
        <taxon>Asbolus</taxon>
    </lineage>
</organism>
<keyword evidence="1" id="KW-0732">Signal</keyword>
<evidence type="ECO:0000313" key="3">
    <source>
        <dbReference type="EMBL" id="RZC38827.1"/>
    </source>
</evidence>
<dbReference type="SMART" id="SM00848">
    <property type="entry name" value="Inhibitor_I29"/>
    <property type="match status" value="1"/>
</dbReference>
<sequence length="95" mass="10938">TMELLILTLIIAASLASNDLSVEEQWKSFKTDFKKAYKSPNEEAIRYRNFEKNLNKINDHNEQYRKGLVSYTLGVNQFADLTPEEIAANINQSQL</sequence>
<gene>
    <name evidence="3" type="ORF">BDFB_015223</name>
</gene>
<feature type="signal peptide" evidence="1">
    <location>
        <begin position="1"/>
        <end position="16"/>
    </location>
</feature>
<feature type="domain" description="Cathepsin propeptide inhibitor" evidence="2">
    <location>
        <begin position="26"/>
        <end position="86"/>
    </location>
</feature>
<dbReference type="InterPro" id="IPR038765">
    <property type="entry name" value="Papain-like_cys_pep_sf"/>
</dbReference>
<dbReference type="Pfam" id="PF08246">
    <property type="entry name" value="Inhibitor_I29"/>
    <property type="match status" value="1"/>
</dbReference>
<accession>A0A482W2E4</accession>
<proteinExistence type="predicted"/>
<dbReference type="AlphaFoldDB" id="A0A482W2E4"/>
<evidence type="ECO:0000259" key="2">
    <source>
        <dbReference type="SMART" id="SM00848"/>
    </source>
</evidence>
<evidence type="ECO:0000313" key="4">
    <source>
        <dbReference type="Proteomes" id="UP000292052"/>
    </source>
</evidence>
<feature type="non-terminal residue" evidence="3">
    <location>
        <position position="95"/>
    </location>
</feature>
<dbReference type="OrthoDB" id="5855924at2759"/>
<reference evidence="3 4" key="1">
    <citation type="submission" date="2017-03" db="EMBL/GenBank/DDBJ databases">
        <title>Genome of the blue death feigning beetle - Asbolus verrucosus.</title>
        <authorList>
            <person name="Rider S.D."/>
        </authorList>
    </citation>
    <scope>NUCLEOTIDE SEQUENCE [LARGE SCALE GENOMIC DNA]</scope>
    <source>
        <strain evidence="3">Butters</strain>
        <tissue evidence="3">Head and leg muscle</tissue>
    </source>
</reference>
<dbReference type="InterPro" id="IPR013201">
    <property type="entry name" value="Prot_inhib_I29"/>
</dbReference>
<feature type="non-terminal residue" evidence="3">
    <location>
        <position position="1"/>
    </location>
</feature>
<dbReference type="SUPFAM" id="SSF54001">
    <property type="entry name" value="Cysteine proteinases"/>
    <property type="match status" value="1"/>
</dbReference>
<dbReference type="Gene3D" id="1.10.287.2250">
    <property type="match status" value="1"/>
</dbReference>
<keyword evidence="4" id="KW-1185">Reference proteome</keyword>
<feature type="chain" id="PRO_5019821371" evidence="1">
    <location>
        <begin position="17"/>
        <end position="95"/>
    </location>
</feature>